<protein>
    <recommendedName>
        <fullName evidence="4">DUF3021 domain-containing protein</fullName>
    </recommendedName>
</protein>
<accession>A0A0R1USL9</accession>
<evidence type="ECO:0000313" key="2">
    <source>
        <dbReference type="EMBL" id="KRL95764.1"/>
    </source>
</evidence>
<dbReference type="Proteomes" id="UP000051580">
    <property type="component" value="Unassembled WGS sequence"/>
</dbReference>
<evidence type="ECO:0000313" key="3">
    <source>
        <dbReference type="Proteomes" id="UP000051580"/>
    </source>
</evidence>
<keyword evidence="3" id="KW-1185">Reference proteome</keyword>
<comment type="caution">
    <text evidence="2">The sequence shown here is derived from an EMBL/GenBank/DDBJ whole genome shotgun (WGS) entry which is preliminary data.</text>
</comment>
<dbReference type="Pfam" id="PF11457">
    <property type="entry name" value="DUF3021"/>
    <property type="match status" value="1"/>
</dbReference>
<evidence type="ECO:0008006" key="4">
    <source>
        <dbReference type="Google" id="ProtNLM"/>
    </source>
</evidence>
<gene>
    <name evidence="2" type="ORF">FD28_GL001990</name>
</gene>
<evidence type="ECO:0000256" key="1">
    <source>
        <dbReference type="SAM" id="Phobius"/>
    </source>
</evidence>
<dbReference type="AlphaFoldDB" id="A0A0R1USL9"/>
<dbReference type="EMBL" id="AZFS01000044">
    <property type="protein sequence ID" value="KRL95764.1"/>
    <property type="molecule type" value="Genomic_DNA"/>
</dbReference>
<dbReference type="InterPro" id="IPR021560">
    <property type="entry name" value="DUF3021"/>
</dbReference>
<keyword evidence="1" id="KW-0472">Membrane</keyword>
<feature type="transmembrane region" description="Helical" evidence="1">
    <location>
        <begin position="50"/>
        <end position="71"/>
    </location>
</feature>
<sequence>MGYGGVAYLVLMASHLEPLQTTSRNILSILLMSAVIGVLSLIFDSDRVSFLVALGGHFCGTLLAVVAMLFFNGWQVVLITHSSFWIIFLAVYAGVWAAVMLDQHLRVTKINRALRQRKK</sequence>
<name>A0A0R1USL9_9LACO</name>
<feature type="transmembrane region" description="Helical" evidence="1">
    <location>
        <begin position="83"/>
        <end position="101"/>
    </location>
</feature>
<keyword evidence="1" id="KW-0812">Transmembrane</keyword>
<dbReference type="STRING" id="1423753.FD28_GL001990"/>
<proteinExistence type="predicted"/>
<reference evidence="2 3" key="1">
    <citation type="journal article" date="2015" name="Genome Announc.">
        <title>Expanding the biotechnology potential of lactobacilli through comparative genomics of 213 strains and associated genera.</title>
        <authorList>
            <person name="Sun Z."/>
            <person name="Harris H.M."/>
            <person name="McCann A."/>
            <person name="Guo C."/>
            <person name="Argimon S."/>
            <person name="Zhang W."/>
            <person name="Yang X."/>
            <person name="Jeffery I.B."/>
            <person name="Cooney J.C."/>
            <person name="Kagawa T.F."/>
            <person name="Liu W."/>
            <person name="Song Y."/>
            <person name="Salvetti E."/>
            <person name="Wrobel A."/>
            <person name="Rasinkangas P."/>
            <person name="Parkhill J."/>
            <person name="Rea M.C."/>
            <person name="O'Sullivan O."/>
            <person name="Ritari J."/>
            <person name="Douillard F.P."/>
            <person name="Paul Ross R."/>
            <person name="Yang R."/>
            <person name="Briner A.E."/>
            <person name="Felis G.E."/>
            <person name="de Vos W.M."/>
            <person name="Barrangou R."/>
            <person name="Klaenhammer T.R."/>
            <person name="Caufield P.W."/>
            <person name="Cui Y."/>
            <person name="Zhang H."/>
            <person name="O'Toole P.W."/>
        </authorList>
    </citation>
    <scope>NUCLEOTIDE SEQUENCE [LARGE SCALE GENOMIC DNA]</scope>
    <source>
        <strain evidence="2 3">DSM 16381</strain>
    </source>
</reference>
<organism evidence="2 3">
    <name type="scientific">Levilactobacillus hammesii DSM 16381</name>
    <dbReference type="NCBI Taxonomy" id="1423753"/>
    <lineage>
        <taxon>Bacteria</taxon>
        <taxon>Bacillati</taxon>
        <taxon>Bacillota</taxon>
        <taxon>Bacilli</taxon>
        <taxon>Lactobacillales</taxon>
        <taxon>Lactobacillaceae</taxon>
        <taxon>Levilactobacillus</taxon>
    </lineage>
</organism>
<keyword evidence="1" id="KW-1133">Transmembrane helix</keyword>
<feature type="transmembrane region" description="Helical" evidence="1">
    <location>
        <begin position="26"/>
        <end position="43"/>
    </location>
</feature>
<dbReference type="PATRIC" id="fig|1423753.3.peg.2095"/>